<dbReference type="InterPro" id="IPR045851">
    <property type="entry name" value="AMP-bd_C_sf"/>
</dbReference>
<dbReference type="Gene3D" id="3.40.50.12780">
    <property type="entry name" value="N-terminal domain of ligase-like"/>
    <property type="match status" value="1"/>
</dbReference>
<dbReference type="PANTHER" id="PTHR43767">
    <property type="entry name" value="LONG-CHAIN-FATTY-ACID--COA LIGASE"/>
    <property type="match status" value="1"/>
</dbReference>
<dbReference type="InterPro" id="IPR042099">
    <property type="entry name" value="ANL_N_sf"/>
</dbReference>
<dbReference type="GO" id="GO:0016878">
    <property type="term" value="F:acid-thiol ligase activity"/>
    <property type="evidence" value="ECO:0007669"/>
    <property type="project" value="UniProtKB-ARBA"/>
</dbReference>
<organism evidence="3 4">
    <name type="scientific">Phytohabitans suffuscus</name>
    <dbReference type="NCBI Taxonomy" id="624315"/>
    <lineage>
        <taxon>Bacteria</taxon>
        <taxon>Bacillati</taxon>
        <taxon>Actinomycetota</taxon>
        <taxon>Actinomycetes</taxon>
        <taxon>Micromonosporales</taxon>
        <taxon>Micromonosporaceae</taxon>
    </lineage>
</organism>
<dbReference type="InterPro" id="IPR025110">
    <property type="entry name" value="AMP-bd_C"/>
</dbReference>
<dbReference type="Proteomes" id="UP000503011">
    <property type="component" value="Chromosome"/>
</dbReference>
<dbReference type="InterPro" id="IPR020845">
    <property type="entry name" value="AMP-binding_CS"/>
</dbReference>
<reference evidence="3 4" key="2">
    <citation type="submission" date="2020-03" db="EMBL/GenBank/DDBJ databases">
        <authorList>
            <person name="Ichikawa N."/>
            <person name="Kimura A."/>
            <person name="Kitahashi Y."/>
            <person name="Uohara A."/>
        </authorList>
    </citation>
    <scope>NUCLEOTIDE SEQUENCE [LARGE SCALE GENOMIC DNA]</scope>
    <source>
        <strain evidence="3 4">NBRC 105367</strain>
    </source>
</reference>
<gene>
    <name evidence="3" type="ORF">Psuf_083210</name>
</gene>
<dbReference type="EMBL" id="AP022871">
    <property type="protein sequence ID" value="BCB91008.1"/>
    <property type="molecule type" value="Genomic_DNA"/>
</dbReference>
<dbReference type="KEGG" id="psuu:Psuf_083210"/>
<feature type="domain" description="AMP-dependent synthetase/ligase" evidence="1">
    <location>
        <begin position="8"/>
        <end position="372"/>
    </location>
</feature>
<feature type="domain" description="AMP-binding enzyme C-terminal" evidence="2">
    <location>
        <begin position="422"/>
        <end position="497"/>
    </location>
</feature>
<dbReference type="Gene3D" id="3.30.300.30">
    <property type="match status" value="1"/>
</dbReference>
<sequence length="511" mass="54798">MRIEDLLRRNAIGRPGDTALICDERTMTWHELDEAANRLANALRQLGYRPQERVAVVLSNCHHIPVSYFGLWKANLVNVAISTRLTEPEVRRILVHSGASAVICEGPVAVAAAAGVETVRHVFTVDGSVGGATPMSELTAGTRADDPPVLGTGDDLRSIRYTSGTTGRPKGCMATHAQQLASVSNFLIEVPPPREGPTFLSVPMTLGVGAFYLTAASYLGVPLLIRQRFRPDAFLADVERYGVAHAFLVPTMLVDLAARLAGESVPPPRTLRLVGYGGAPVSWATVRAVTAGLGCELYQGLGATEAGGYATLLTPDDHRWLLARPSPSPVVPVGRPAAYARARIDGEDGRELPPGETGELRLRSASTFSGYWCQPEETREALRDGWLSLGDVAWRDERGYIYLVDRKQGVIRSGSQNVYAAEVEAVLLSCPGVRRAAAVGVADERFGESVKALVVTEPDGGPSEADLIAYCAERLASHKRPRSVEFVADLPVDEGGKVRRAVLAELLKGGL</sequence>
<keyword evidence="4" id="KW-1185">Reference proteome</keyword>
<dbReference type="Pfam" id="PF13193">
    <property type="entry name" value="AMP-binding_C"/>
    <property type="match status" value="1"/>
</dbReference>
<protein>
    <submittedName>
        <fullName evidence="3">Ligase</fullName>
    </submittedName>
</protein>
<dbReference type="InterPro" id="IPR050237">
    <property type="entry name" value="ATP-dep_AMP-bd_enzyme"/>
</dbReference>
<name>A0A6F8YYJ0_9ACTN</name>
<dbReference type="RefSeq" id="WP_173163638.1">
    <property type="nucleotide sequence ID" value="NZ_AP022871.1"/>
</dbReference>
<dbReference type="InterPro" id="IPR000873">
    <property type="entry name" value="AMP-dep_synth/lig_dom"/>
</dbReference>
<reference evidence="3 4" key="1">
    <citation type="submission" date="2020-03" db="EMBL/GenBank/DDBJ databases">
        <title>Whole genome shotgun sequence of Phytohabitans suffuscus NBRC 105367.</title>
        <authorList>
            <person name="Komaki H."/>
            <person name="Tamura T."/>
        </authorList>
    </citation>
    <scope>NUCLEOTIDE SEQUENCE [LARGE SCALE GENOMIC DNA]</scope>
    <source>
        <strain evidence="3 4">NBRC 105367</strain>
    </source>
</reference>
<dbReference type="Pfam" id="PF00501">
    <property type="entry name" value="AMP-binding"/>
    <property type="match status" value="1"/>
</dbReference>
<evidence type="ECO:0000313" key="3">
    <source>
        <dbReference type="EMBL" id="BCB91008.1"/>
    </source>
</evidence>
<dbReference type="PROSITE" id="PS00455">
    <property type="entry name" value="AMP_BINDING"/>
    <property type="match status" value="1"/>
</dbReference>
<dbReference type="PANTHER" id="PTHR43767:SF1">
    <property type="entry name" value="NONRIBOSOMAL PEPTIDE SYNTHASE PES1 (EUROFUNG)-RELATED"/>
    <property type="match status" value="1"/>
</dbReference>
<evidence type="ECO:0000259" key="2">
    <source>
        <dbReference type="Pfam" id="PF13193"/>
    </source>
</evidence>
<evidence type="ECO:0000259" key="1">
    <source>
        <dbReference type="Pfam" id="PF00501"/>
    </source>
</evidence>
<dbReference type="SUPFAM" id="SSF56801">
    <property type="entry name" value="Acetyl-CoA synthetase-like"/>
    <property type="match status" value="1"/>
</dbReference>
<accession>A0A6F8YYJ0</accession>
<dbReference type="AlphaFoldDB" id="A0A6F8YYJ0"/>
<keyword evidence="3" id="KW-0436">Ligase</keyword>
<evidence type="ECO:0000313" key="4">
    <source>
        <dbReference type="Proteomes" id="UP000503011"/>
    </source>
</evidence>
<proteinExistence type="predicted"/>